<dbReference type="PANTHER" id="PTHR33747:SF1">
    <property type="entry name" value="ADENYLATE CYCLASE-ASSOCIATED CAP C-TERMINAL DOMAIN-CONTAINING PROTEIN"/>
    <property type="match status" value="1"/>
</dbReference>
<evidence type="ECO:0000313" key="1">
    <source>
        <dbReference type="EMBL" id="GAA5481291.1"/>
    </source>
</evidence>
<comment type="caution">
    <text evidence="1">The sequence shown here is derived from an EMBL/GenBank/DDBJ whole genome shotgun (WGS) entry which is preliminary data.</text>
</comment>
<proteinExistence type="predicted"/>
<dbReference type="InterPro" id="IPR004027">
    <property type="entry name" value="SEC_C_motif"/>
</dbReference>
<gene>
    <name evidence="1" type="ORF">Hsar01_00498</name>
</gene>
<dbReference type="Pfam" id="PF02810">
    <property type="entry name" value="SEC-C"/>
    <property type="match status" value="1"/>
</dbReference>
<sequence length="445" mass="49370">MNADLIQRRIDALVHESYFVRSEALEFWADEITPPPAVTDRAVEAVETHGLDGAFRFVHQLGELPHTERSWAWLLERLKAVRDRAPDAPPSDLRSHLLGWLEKGPPDWIARDLPGLFDVSDGKIVPLGGLADMDDGDRLERMPARWRIAAMSPEERREMLENRIKHAAGCSDFAHAEVAEIEMLAGEMGSRGELAAATIEEWLSGFVANPEGDDIGYRAAAALWALAAGRGKIELPVDLLLSVLAIDSEWHNELVGTCMTTGASAADLEVVAVAWPRFQWFERLYLSTAFERRRFPEIEAAVLGLLDEDEDDDLMPQIRLGCAAVWYGSDESLDAARRFAAEISDYGDGAQLHDALWFHDAITTGIEGEVARRLSRMKKHEEEAQARMKMLEQGAWSGLARPSGREADWYVGGPPVPTFTREAPKVGRNDPCPCGSGKKYKKCCG</sequence>
<dbReference type="Proteomes" id="UP001476282">
    <property type="component" value="Unassembled WGS sequence"/>
</dbReference>
<organism evidence="1 2">
    <name type="scientific">Haloferula sargassicola</name>
    <dbReference type="NCBI Taxonomy" id="490096"/>
    <lineage>
        <taxon>Bacteria</taxon>
        <taxon>Pseudomonadati</taxon>
        <taxon>Verrucomicrobiota</taxon>
        <taxon>Verrucomicrobiia</taxon>
        <taxon>Verrucomicrobiales</taxon>
        <taxon>Verrucomicrobiaceae</taxon>
        <taxon>Haloferula</taxon>
    </lineage>
</organism>
<dbReference type="SUPFAM" id="SSF103642">
    <property type="entry name" value="Sec-C motif"/>
    <property type="match status" value="1"/>
</dbReference>
<dbReference type="Gene3D" id="3.10.450.50">
    <property type="match status" value="1"/>
</dbReference>
<protein>
    <recommendedName>
        <fullName evidence="3">SEC-C motif-containing protein</fullName>
    </recommendedName>
</protein>
<dbReference type="EMBL" id="BAABRI010000002">
    <property type="protein sequence ID" value="GAA5481291.1"/>
    <property type="molecule type" value="Genomic_DNA"/>
</dbReference>
<accession>A0ABP9ULS0</accession>
<keyword evidence="2" id="KW-1185">Reference proteome</keyword>
<reference evidence="1 2" key="1">
    <citation type="submission" date="2024-02" db="EMBL/GenBank/DDBJ databases">
        <title>Haloferula sargassicola NBRC 104335.</title>
        <authorList>
            <person name="Ichikawa N."/>
            <person name="Katano-Makiyama Y."/>
            <person name="Hidaka K."/>
        </authorList>
    </citation>
    <scope>NUCLEOTIDE SEQUENCE [LARGE SCALE GENOMIC DNA]</scope>
    <source>
        <strain evidence="1 2">NBRC 104335</strain>
    </source>
</reference>
<dbReference type="PANTHER" id="PTHR33747">
    <property type="entry name" value="UPF0225 PROTEIN SCO1677"/>
    <property type="match status" value="1"/>
</dbReference>
<name>A0ABP9ULS0_9BACT</name>
<evidence type="ECO:0000313" key="2">
    <source>
        <dbReference type="Proteomes" id="UP001476282"/>
    </source>
</evidence>
<evidence type="ECO:0008006" key="3">
    <source>
        <dbReference type="Google" id="ProtNLM"/>
    </source>
</evidence>